<comment type="caution">
    <text evidence="3">The sequence shown here is derived from an EMBL/GenBank/DDBJ whole genome shotgun (WGS) entry which is preliminary data.</text>
</comment>
<name>A0A6G0WF07_9STRA</name>
<evidence type="ECO:0000313" key="4">
    <source>
        <dbReference type="Proteomes" id="UP000481153"/>
    </source>
</evidence>
<feature type="compositionally biased region" description="Polar residues" evidence="2">
    <location>
        <begin position="462"/>
        <end position="474"/>
    </location>
</feature>
<evidence type="ECO:0000256" key="2">
    <source>
        <dbReference type="SAM" id="MobiDB-lite"/>
    </source>
</evidence>
<keyword evidence="1" id="KW-0175">Coiled coil</keyword>
<dbReference type="EMBL" id="VJMJ01000254">
    <property type="protein sequence ID" value="KAF0724950.1"/>
    <property type="molecule type" value="Genomic_DNA"/>
</dbReference>
<protein>
    <submittedName>
        <fullName evidence="3">Uncharacterized protein</fullName>
    </submittedName>
</protein>
<sequence>MIELNPTANLTGNLTSMDGLLQNSTVDMASTNTLVEASADVSTSMINLPIATDSMNDQLHPANSMDVNLAIAKDIELFNDDLFKAFDEFEQNQRKRYEEVFPEFNIQPSDVLCDSPLYTHDEELRRLKAQVASLEMDKATLTQQLEFANSCIADLQHRVLSFESKDTLSSKCMDDPVDVEYARVMAIEQEIDAQLLSFQTVRQQSRNSMDEVMATLMEQPQKINNECIVNAASTPIELEPADLPLDDTQDTKNFTQPTDLAAADDDWVPICASNDRIMSIIYEFLQAPVEETPKSVDTTPTTDTNPTCNLSTMESNQCLSSPPTSHTCDKIECPSVAPVCSDIEGTRGAIPQVCASVQVNVNASLADANYVEESFSNQADSTDGLDDLVAQVYDAWISDSFLYTSPYSLAHNMQGENRAQDILEKSFKPQSTSKDILDVMCIAKDEAPCGQPSAMIVDGPDSVNTSSEMISSPGSMDRSPCISLPPTDHTCDETQSPSIAATCADTNVDRLSTMCGTIYRAFASEEMDKNAVIADPNYMEYSFSIETDVEGNLVIADPNYLDDSFSIDIKDKDNAFLHSSNYLDDLFSIKADSFNISTDNIESEPHRVTTAMISEKRNDRGLCSHSKIMRTDDYGNDFLETSFEYPAPSKNVMENGTDDDSCREPTKFENPNGLFSHTNMLREVDHSQDFLDESFDIELAPDDIVIKSNPTKEHRLSQISPAFVCVDQSIKQTEPSSNIKFEDKVFDREKSHNNVAKFDDGASDTKLTKAVELREVASVLVQQTATDKRPCTTSPIYKKSNFSKEARLAQPSTCRKMDANISANLDFHLRRRQVHV</sequence>
<feature type="region of interest" description="Disordered" evidence="2">
    <location>
        <begin position="454"/>
        <end position="479"/>
    </location>
</feature>
<reference evidence="3 4" key="1">
    <citation type="submission" date="2019-07" db="EMBL/GenBank/DDBJ databases">
        <title>Genomics analysis of Aphanomyces spp. identifies a new class of oomycete effector associated with host adaptation.</title>
        <authorList>
            <person name="Gaulin E."/>
        </authorList>
    </citation>
    <scope>NUCLEOTIDE SEQUENCE [LARGE SCALE GENOMIC DNA]</scope>
    <source>
        <strain evidence="3 4">ATCC 201684</strain>
    </source>
</reference>
<dbReference type="AlphaFoldDB" id="A0A6G0WF07"/>
<evidence type="ECO:0000256" key="1">
    <source>
        <dbReference type="SAM" id="Coils"/>
    </source>
</evidence>
<accession>A0A6G0WF07</accession>
<dbReference type="Proteomes" id="UP000481153">
    <property type="component" value="Unassembled WGS sequence"/>
</dbReference>
<organism evidence="3 4">
    <name type="scientific">Aphanomyces euteiches</name>
    <dbReference type="NCBI Taxonomy" id="100861"/>
    <lineage>
        <taxon>Eukaryota</taxon>
        <taxon>Sar</taxon>
        <taxon>Stramenopiles</taxon>
        <taxon>Oomycota</taxon>
        <taxon>Saprolegniomycetes</taxon>
        <taxon>Saprolegniales</taxon>
        <taxon>Verrucalvaceae</taxon>
        <taxon>Aphanomyces</taxon>
    </lineage>
</organism>
<keyword evidence="4" id="KW-1185">Reference proteome</keyword>
<dbReference type="VEuPathDB" id="FungiDB:AeMF1_015353"/>
<proteinExistence type="predicted"/>
<evidence type="ECO:0000313" key="3">
    <source>
        <dbReference type="EMBL" id="KAF0724950.1"/>
    </source>
</evidence>
<feature type="coiled-coil region" evidence="1">
    <location>
        <begin position="117"/>
        <end position="144"/>
    </location>
</feature>
<gene>
    <name evidence="3" type="ORF">Ae201684_016510</name>
</gene>